<accession>A0AAN9BV92</accession>
<reference evidence="2 3" key="1">
    <citation type="submission" date="2024-02" db="EMBL/GenBank/DDBJ databases">
        <title>Chromosome-scale genome assembly of the rough periwinkle Littorina saxatilis.</title>
        <authorList>
            <person name="De Jode A."/>
            <person name="Faria R."/>
            <person name="Formenti G."/>
            <person name="Sims Y."/>
            <person name="Smith T.P."/>
            <person name="Tracey A."/>
            <person name="Wood J.M.D."/>
            <person name="Zagrodzka Z.B."/>
            <person name="Johannesson K."/>
            <person name="Butlin R.K."/>
            <person name="Leder E.H."/>
        </authorList>
    </citation>
    <scope>NUCLEOTIDE SEQUENCE [LARGE SCALE GENOMIC DNA]</scope>
    <source>
        <strain evidence="2">Snail1</strain>
        <tissue evidence="2">Muscle</tissue>
    </source>
</reference>
<keyword evidence="1" id="KW-1133">Transmembrane helix</keyword>
<evidence type="ECO:0000313" key="2">
    <source>
        <dbReference type="EMBL" id="KAK7110275.1"/>
    </source>
</evidence>
<keyword evidence="3" id="KW-1185">Reference proteome</keyword>
<comment type="caution">
    <text evidence="2">The sequence shown here is derived from an EMBL/GenBank/DDBJ whole genome shotgun (WGS) entry which is preliminary data.</text>
</comment>
<feature type="transmembrane region" description="Helical" evidence="1">
    <location>
        <begin position="17"/>
        <end position="38"/>
    </location>
</feature>
<keyword evidence="1" id="KW-0472">Membrane</keyword>
<feature type="transmembrane region" description="Helical" evidence="1">
    <location>
        <begin position="282"/>
        <end position="306"/>
    </location>
</feature>
<protein>
    <submittedName>
        <fullName evidence="2">Uncharacterized protein</fullName>
    </submittedName>
</protein>
<dbReference type="Proteomes" id="UP001374579">
    <property type="component" value="Unassembled WGS sequence"/>
</dbReference>
<name>A0AAN9BV92_9CAEN</name>
<evidence type="ECO:0000256" key="1">
    <source>
        <dbReference type="SAM" id="Phobius"/>
    </source>
</evidence>
<dbReference type="AlphaFoldDB" id="A0AAN9BV92"/>
<organism evidence="2 3">
    <name type="scientific">Littorina saxatilis</name>
    <dbReference type="NCBI Taxonomy" id="31220"/>
    <lineage>
        <taxon>Eukaryota</taxon>
        <taxon>Metazoa</taxon>
        <taxon>Spiralia</taxon>
        <taxon>Lophotrochozoa</taxon>
        <taxon>Mollusca</taxon>
        <taxon>Gastropoda</taxon>
        <taxon>Caenogastropoda</taxon>
        <taxon>Littorinimorpha</taxon>
        <taxon>Littorinoidea</taxon>
        <taxon>Littorinidae</taxon>
        <taxon>Littorina</taxon>
    </lineage>
</organism>
<gene>
    <name evidence="2" type="ORF">V1264_014176</name>
</gene>
<sequence>MEVTASCCWKIEIAMKIALFLLAVLNVPSAAVVTYCYYKSPDHMNMMQNQSCITTKVHLNDNLISTDYNNSHTTIPVILDEKESEESHVQMCVVFRYIVKQNLSSAVSSRSSSLTFQCDFNHWCYKKKPGFHRNVTVAGHSGDLYCCDTDNCNTESVMPELPPPQICYKNTHHWGHHLQVGTGTLTLCKDPDAWCIRSRLLNATRPLTVYSCDNLHQCQYFNMTSGSSVVCRNVTKADGKEELCCCSGQSCFSPPTRSAASMFGSPIAEEQRGDANRGLSTVTIGCIVAFSLLALVGGLVMIGFMYQRQSLPDSSNLTLTYSRIEEDDLSDSIQML</sequence>
<proteinExistence type="predicted"/>
<keyword evidence="1" id="KW-0812">Transmembrane</keyword>
<dbReference type="EMBL" id="JBAMIC010000003">
    <property type="protein sequence ID" value="KAK7110275.1"/>
    <property type="molecule type" value="Genomic_DNA"/>
</dbReference>
<evidence type="ECO:0000313" key="3">
    <source>
        <dbReference type="Proteomes" id="UP001374579"/>
    </source>
</evidence>